<dbReference type="Gene3D" id="3.30.200.180">
    <property type="match status" value="1"/>
</dbReference>
<dbReference type="RefSeq" id="WP_188178547.1">
    <property type="nucleotide sequence ID" value="NZ_JACVVD010000027.1"/>
</dbReference>
<evidence type="ECO:0000313" key="1">
    <source>
        <dbReference type="EMBL" id="MBD0384788.1"/>
    </source>
</evidence>
<reference evidence="1" key="1">
    <citation type="submission" date="2020-09" db="EMBL/GenBank/DDBJ databases">
        <title>Draft Genome Sequence of Paenibacillus sp. WST5.</title>
        <authorList>
            <person name="Bao Z."/>
        </authorList>
    </citation>
    <scope>NUCLEOTIDE SEQUENCE</scope>
    <source>
        <strain evidence="1">WST5</strain>
    </source>
</reference>
<dbReference type="EMBL" id="JACVVD010000027">
    <property type="protein sequence ID" value="MBD0384788.1"/>
    <property type="molecule type" value="Genomic_DNA"/>
</dbReference>
<organism evidence="1 2">
    <name type="scientific">Paenibacillus sedimenti</name>
    <dbReference type="NCBI Taxonomy" id="2770274"/>
    <lineage>
        <taxon>Bacteria</taxon>
        <taxon>Bacillati</taxon>
        <taxon>Bacillota</taxon>
        <taxon>Bacilli</taxon>
        <taxon>Bacillales</taxon>
        <taxon>Paenibacillaceae</taxon>
        <taxon>Paenibacillus</taxon>
    </lineage>
</organism>
<proteinExistence type="predicted"/>
<dbReference type="AlphaFoldDB" id="A0A926KYX4"/>
<protein>
    <submittedName>
        <fullName evidence="1">Uncharacterized protein</fullName>
    </submittedName>
</protein>
<keyword evidence="2" id="KW-1185">Reference proteome</keyword>
<dbReference type="Proteomes" id="UP000650466">
    <property type="component" value="Unassembled WGS sequence"/>
</dbReference>
<dbReference type="Gene3D" id="3.30.1380.10">
    <property type="match status" value="1"/>
</dbReference>
<accession>A0A926KYX4</accession>
<dbReference type="InterPro" id="IPR009045">
    <property type="entry name" value="Zn_M74/Hedgehog-like"/>
</dbReference>
<name>A0A926KYX4_9BACL</name>
<comment type="caution">
    <text evidence="1">The sequence shown here is derived from an EMBL/GenBank/DDBJ whole genome shotgun (WGS) entry which is preliminary data.</text>
</comment>
<gene>
    <name evidence="1" type="ORF">ICC18_32695</name>
</gene>
<evidence type="ECO:0000313" key="2">
    <source>
        <dbReference type="Proteomes" id="UP000650466"/>
    </source>
</evidence>
<sequence>MINVTKDQIYQGNLLLINKKYPVHQEGVVSDMINLFQHKELVKGYRLKEITIRLSRGLADQATI</sequence>